<evidence type="ECO:0000313" key="9">
    <source>
        <dbReference type="Proteomes" id="UP001629744"/>
    </source>
</evidence>
<dbReference type="SUPFAM" id="SSF53041">
    <property type="entry name" value="Resolvase-like"/>
    <property type="match status" value="1"/>
</dbReference>
<comment type="caution">
    <text evidence="8">The sequence shown here is derived from an EMBL/GenBank/DDBJ whole genome shotgun (WGS) entry which is preliminary data.</text>
</comment>
<feature type="domain" description="Resolvase/invertase-type recombinase catalytic" evidence="7">
    <location>
        <begin position="1"/>
        <end position="141"/>
    </location>
</feature>
<name>A0ABW9G0K3_9NOCA</name>
<keyword evidence="2" id="KW-0229">DNA integration</keyword>
<evidence type="ECO:0000256" key="5">
    <source>
        <dbReference type="PROSITE-ProRule" id="PRU10137"/>
    </source>
</evidence>
<dbReference type="PANTHER" id="PTHR30461:SF26">
    <property type="entry name" value="RESOLVASE HOMOLOG YNEB"/>
    <property type="match status" value="1"/>
</dbReference>
<sequence length="247" mass="26352">MELGYARVSTTKQDLERQIDALTAAGIAEDRIYVDCKSGATTDRPGLTALLDYARDGDVIVVHTLDRLGRNVRDTLNLIHDLRERGVGVRNLADPIRIDSSNPDDPMAQLAVVLLALFAQMERTYTLERAAHARAVATAKGRRTGRPSVVTESQIAHAVQLRDAGATAAEIVTKTGLTRSTVYRHLPPRPPEPVTVAAPAPTAEAVTQSPTPIPEVAGGSAPRRRPVGVPDVRLSTVDQAGGGPPSR</sequence>
<evidence type="ECO:0000313" key="8">
    <source>
        <dbReference type="EMBL" id="MFM1731118.1"/>
    </source>
</evidence>
<comment type="similarity">
    <text evidence="1">Belongs to the site-specific recombinase resolvase family.</text>
</comment>
<dbReference type="InterPro" id="IPR036162">
    <property type="entry name" value="Resolvase-like_N_sf"/>
</dbReference>
<evidence type="ECO:0000256" key="3">
    <source>
        <dbReference type="ARBA" id="ARBA00023125"/>
    </source>
</evidence>
<feature type="compositionally biased region" description="Low complexity" evidence="6">
    <location>
        <begin position="194"/>
        <end position="207"/>
    </location>
</feature>
<dbReference type="Pfam" id="PF00239">
    <property type="entry name" value="Resolvase"/>
    <property type="match status" value="1"/>
</dbReference>
<dbReference type="PROSITE" id="PS00398">
    <property type="entry name" value="RECOMBINASES_2"/>
    <property type="match status" value="1"/>
</dbReference>
<evidence type="ECO:0000256" key="4">
    <source>
        <dbReference type="ARBA" id="ARBA00023172"/>
    </source>
</evidence>
<evidence type="ECO:0000259" key="7">
    <source>
        <dbReference type="PROSITE" id="PS51736"/>
    </source>
</evidence>
<keyword evidence="3" id="KW-0238">DNA-binding</keyword>
<feature type="active site" description="O-(5'-phospho-DNA)-serine intermediate" evidence="5">
    <location>
        <position position="9"/>
    </location>
</feature>
<feature type="region of interest" description="Disordered" evidence="6">
    <location>
        <begin position="182"/>
        <end position="247"/>
    </location>
</feature>
<dbReference type="InterPro" id="IPR050639">
    <property type="entry name" value="SSR_resolvase"/>
</dbReference>
<dbReference type="SMART" id="SM00857">
    <property type="entry name" value="Resolvase"/>
    <property type="match status" value="1"/>
</dbReference>
<dbReference type="PROSITE" id="PS51736">
    <property type="entry name" value="RECOMBINASES_3"/>
    <property type="match status" value="1"/>
</dbReference>
<gene>
    <name evidence="8" type="ORF">ABEU19_004669</name>
</gene>
<organism evidence="8 9">
    <name type="scientific">Prescottella soli</name>
    <dbReference type="NCBI Taxonomy" id="1543852"/>
    <lineage>
        <taxon>Bacteria</taxon>
        <taxon>Bacillati</taxon>
        <taxon>Actinomycetota</taxon>
        <taxon>Actinomycetes</taxon>
        <taxon>Mycobacteriales</taxon>
        <taxon>Nocardiaceae</taxon>
        <taxon>Prescottella</taxon>
    </lineage>
</organism>
<dbReference type="CDD" id="cd03768">
    <property type="entry name" value="SR_ResInv"/>
    <property type="match status" value="1"/>
</dbReference>
<evidence type="ECO:0000256" key="1">
    <source>
        <dbReference type="ARBA" id="ARBA00009913"/>
    </source>
</evidence>
<dbReference type="InterPro" id="IPR009057">
    <property type="entry name" value="Homeodomain-like_sf"/>
</dbReference>
<keyword evidence="4" id="KW-0233">DNA recombination</keyword>
<keyword evidence="9" id="KW-1185">Reference proteome</keyword>
<evidence type="ECO:0000256" key="2">
    <source>
        <dbReference type="ARBA" id="ARBA00022908"/>
    </source>
</evidence>
<dbReference type="InterPro" id="IPR006119">
    <property type="entry name" value="Resolv_N"/>
</dbReference>
<dbReference type="InterPro" id="IPR006118">
    <property type="entry name" value="Recombinase_CS"/>
</dbReference>
<dbReference type="RefSeq" id="WP_348610941.1">
    <property type="nucleotide sequence ID" value="NZ_CP157276.1"/>
</dbReference>
<dbReference type="EMBL" id="JBDLNU010000006">
    <property type="protein sequence ID" value="MFM1731118.1"/>
    <property type="molecule type" value="Genomic_DNA"/>
</dbReference>
<reference evidence="8 9" key="1">
    <citation type="submission" date="2023-11" db="EMBL/GenBank/DDBJ databases">
        <authorList>
            <person name="Val-Calvo J."/>
            <person name="Scortti M."/>
            <person name="Vazquez-Boland J."/>
        </authorList>
    </citation>
    <scope>NUCLEOTIDE SEQUENCE [LARGE SCALE GENOMIC DNA]</scope>
    <source>
        <strain evidence="8 9">DSM 46662</strain>
    </source>
</reference>
<dbReference type="PANTHER" id="PTHR30461">
    <property type="entry name" value="DNA-INVERTASE FROM LAMBDOID PROPHAGE"/>
    <property type="match status" value="1"/>
</dbReference>
<dbReference type="Proteomes" id="UP001629744">
    <property type="component" value="Unassembled WGS sequence"/>
</dbReference>
<evidence type="ECO:0000256" key="6">
    <source>
        <dbReference type="SAM" id="MobiDB-lite"/>
    </source>
</evidence>
<dbReference type="SUPFAM" id="SSF46689">
    <property type="entry name" value="Homeodomain-like"/>
    <property type="match status" value="1"/>
</dbReference>
<dbReference type="Gene3D" id="1.10.10.60">
    <property type="entry name" value="Homeodomain-like"/>
    <property type="match status" value="1"/>
</dbReference>
<proteinExistence type="inferred from homology"/>
<dbReference type="Gene3D" id="3.40.50.1390">
    <property type="entry name" value="Resolvase, N-terminal catalytic domain"/>
    <property type="match status" value="1"/>
</dbReference>
<dbReference type="CDD" id="cd00569">
    <property type="entry name" value="HTH_Hin_like"/>
    <property type="match status" value="1"/>
</dbReference>
<protein>
    <submittedName>
        <fullName evidence="8">Recombinase family protein</fullName>
    </submittedName>
</protein>
<accession>A0ABW9G0K3</accession>
<dbReference type="Pfam" id="PF02796">
    <property type="entry name" value="HTH_7"/>
    <property type="match status" value="1"/>
</dbReference>
<dbReference type="PROSITE" id="PS00397">
    <property type="entry name" value="RECOMBINASES_1"/>
    <property type="match status" value="1"/>
</dbReference>
<dbReference type="InterPro" id="IPR006120">
    <property type="entry name" value="Resolvase_HTH_dom"/>
</dbReference>